<dbReference type="GO" id="GO:0005875">
    <property type="term" value="C:microtubule associated complex"/>
    <property type="evidence" value="ECO:0007669"/>
    <property type="project" value="TreeGrafter"/>
</dbReference>
<dbReference type="WBParaSite" id="SRAE_X000095700.1">
    <property type="protein sequence ID" value="SRAE_X000095700.1"/>
    <property type="gene ID" value="WBGene00266520"/>
</dbReference>
<dbReference type="SUPFAM" id="SSF52540">
    <property type="entry name" value="P-loop containing nucleoside triphosphate hydrolases"/>
    <property type="match status" value="1"/>
</dbReference>
<evidence type="ECO:0000256" key="3">
    <source>
        <dbReference type="ARBA" id="ARBA00022741"/>
    </source>
</evidence>
<proteinExistence type="inferred from homology"/>
<dbReference type="SMART" id="SM00129">
    <property type="entry name" value="KISc"/>
    <property type="match status" value="1"/>
</dbReference>
<dbReference type="InterPro" id="IPR036961">
    <property type="entry name" value="Kinesin_motor_dom_sf"/>
</dbReference>
<dbReference type="GO" id="GO:0007052">
    <property type="term" value="P:mitotic spindle organization"/>
    <property type="evidence" value="ECO:0007669"/>
    <property type="project" value="TreeGrafter"/>
</dbReference>
<comment type="subcellular location">
    <subcellularLocation>
        <location evidence="1">Cytoplasm</location>
        <location evidence="1">Cytoskeleton</location>
    </subcellularLocation>
</comment>
<dbReference type="EMBL" id="LN609530">
    <property type="protein sequence ID" value="CEF71634.1"/>
    <property type="molecule type" value="Genomic_DNA"/>
</dbReference>
<dbReference type="Pfam" id="PF00225">
    <property type="entry name" value="Kinesin"/>
    <property type="match status" value="2"/>
</dbReference>
<evidence type="ECO:0000256" key="4">
    <source>
        <dbReference type="ARBA" id="ARBA00022840"/>
    </source>
</evidence>
<evidence type="ECO:0000313" key="12">
    <source>
        <dbReference type="WormBase" id="SRAE_X000095700"/>
    </source>
</evidence>
<evidence type="ECO:0000259" key="8">
    <source>
        <dbReference type="PROSITE" id="PS50067"/>
    </source>
</evidence>
<dbReference type="RefSeq" id="XP_024510830.1">
    <property type="nucleotide sequence ID" value="XM_024645365.1"/>
</dbReference>
<evidence type="ECO:0000256" key="7">
    <source>
        <dbReference type="PROSITE-ProRule" id="PRU00283"/>
    </source>
</evidence>
<dbReference type="STRING" id="34506.A0A090LVE4"/>
<protein>
    <submittedName>
        <fullName evidence="9 11">Kinesin-like protein KIF21B</fullName>
    </submittedName>
</protein>
<evidence type="ECO:0000256" key="1">
    <source>
        <dbReference type="ARBA" id="ARBA00004245"/>
    </source>
</evidence>
<dbReference type="GO" id="GO:0008017">
    <property type="term" value="F:microtubule binding"/>
    <property type="evidence" value="ECO:0007669"/>
    <property type="project" value="InterPro"/>
</dbReference>
<sequence>MYSVDKIQVFIRVRPQIKSNKVGSQIITKVDKEKNQINISGNKIYYFDKIFDTPSKKNELFHFSGVPFIKNIIKGYDATILAYGQSGSEEKEKELPVSSFQVSVSFLELYNDEINDLLLSDKSSSSNEKLKITRNKEGKIEVNGLLKKNVEDAPTAFKIFNSGINKRCVGATDLNAESSRSHIIFSLYLTQINEKMGLKDGVTEVLTSKFNFVDLTGTERLKRTNGEGNTAKEGKNINNCLLHLENVISALSCKDQHIPYRNSKLTHLLQDSLGGNSKTLMIACISPSNEDLCEIISTLNYASRA</sequence>
<dbReference type="GO" id="GO:0007018">
    <property type="term" value="P:microtubule-based movement"/>
    <property type="evidence" value="ECO:0007669"/>
    <property type="project" value="InterPro"/>
</dbReference>
<evidence type="ECO:0000256" key="6">
    <source>
        <dbReference type="ARBA" id="ARBA00023212"/>
    </source>
</evidence>
<dbReference type="GeneID" id="36384014"/>
<dbReference type="Proteomes" id="UP000035682">
    <property type="component" value="Unplaced"/>
</dbReference>
<keyword evidence="2" id="KW-0963">Cytoplasm</keyword>
<keyword evidence="3" id="KW-0547">Nucleotide-binding</keyword>
<dbReference type="Gene3D" id="3.40.850.10">
    <property type="entry name" value="Kinesin motor domain"/>
    <property type="match status" value="2"/>
</dbReference>
<accession>A0A090LVE4</accession>
<gene>
    <name evidence="9 11 12" type="ORF">SRAE_X000095700</name>
</gene>
<dbReference type="PANTHER" id="PTHR47969">
    <property type="entry name" value="CHROMOSOME-ASSOCIATED KINESIN KIF4A-RELATED"/>
    <property type="match status" value="1"/>
</dbReference>
<dbReference type="PROSITE" id="PS50067">
    <property type="entry name" value="KINESIN_MOTOR_2"/>
    <property type="match status" value="1"/>
</dbReference>
<dbReference type="CTD" id="36384014"/>
<dbReference type="InterPro" id="IPR027417">
    <property type="entry name" value="P-loop_NTPase"/>
</dbReference>
<dbReference type="GO" id="GO:0051231">
    <property type="term" value="P:spindle elongation"/>
    <property type="evidence" value="ECO:0007669"/>
    <property type="project" value="TreeGrafter"/>
</dbReference>
<comment type="similarity">
    <text evidence="7">Belongs to the TRAFAC class myosin-kinesin ATPase superfamily. Kinesin family.</text>
</comment>
<keyword evidence="10" id="KW-1185">Reference proteome</keyword>
<reference evidence="9 10" key="1">
    <citation type="submission" date="2014-09" db="EMBL/GenBank/DDBJ databases">
        <authorList>
            <person name="Martin A.A."/>
        </authorList>
    </citation>
    <scope>NUCLEOTIDE SEQUENCE</scope>
    <source>
        <strain evidence="10">ED321</strain>
        <strain evidence="9">ED321 Heterogonic</strain>
    </source>
</reference>
<reference evidence="11" key="2">
    <citation type="submission" date="2020-12" db="UniProtKB">
        <authorList>
            <consortium name="WormBaseParasite"/>
        </authorList>
    </citation>
    <scope>IDENTIFICATION</scope>
</reference>
<keyword evidence="4" id="KW-0067">ATP-binding</keyword>
<dbReference type="PANTHER" id="PTHR47969:SF15">
    <property type="entry name" value="CHROMOSOME-ASSOCIATED KINESIN KIF4A-RELATED"/>
    <property type="match status" value="1"/>
</dbReference>
<dbReference type="OrthoDB" id="3176171at2759"/>
<evidence type="ECO:0000313" key="11">
    <source>
        <dbReference type="WBParaSite" id="SRAE_X000095700.1"/>
    </source>
</evidence>
<dbReference type="InterPro" id="IPR001752">
    <property type="entry name" value="Kinesin_motor_dom"/>
</dbReference>
<keyword evidence="6" id="KW-0206">Cytoskeleton</keyword>
<dbReference type="PRINTS" id="PR00380">
    <property type="entry name" value="KINESINHEAVY"/>
</dbReference>
<dbReference type="WormBase" id="SRAE_X000095700">
    <property type="protein sequence ID" value="SRP02695"/>
    <property type="gene ID" value="WBGene00266520"/>
</dbReference>
<evidence type="ECO:0000256" key="2">
    <source>
        <dbReference type="ARBA" id="ARBA00022490"/>
    </source>
</evidence>
<dbReference type="GO" id="GO:0003777">
    <property type="term" value="F:microtubule motor activity"/>
    <property type="evidence" value="ECO:0007669"/>
    <property type="project" value="InterPro"/>
</dbReference>
<evidence type="ECO:0000313" key="10">
    <source>
        <dbReference type="Proteomes" id="UP000035682"/>
    </source>
</evidence>
<dbReference type="InterPro" id="IPR027640">
    <property type="entry name" value="Kinesin-like_fam"/>
</dbReference>
<evidence type="ECO:0000256" key="5">
    <source>
        <dbReference type="ARBA" id="ARBA00023054"/>
    </source>
</evidence>
<name>A0A090LVE4_STRRB</name>
<dbReference type="AlphaFoldDB" id="A0A090LVE4"/>
<organism evidence="9">
    <name type="scientific">Strongyloides ratti</name>
    <name type="common">Parasitic roundworm</name>
    <dbReference type="NCBI Taxonomy" id="34506"/>
    <lineage>
        <taxon>Eukaryota</taxon>
        <taxon>Metazoa</taxon>
        <taxon>Ecdysozoa</taxon>
        <taxon>Nematoda</taxon>
        <taxon>Chromadorea</taxon>
        <taxon>Rhabditida</taxon>
        <taxon>Tylenchina</taxon>
        <taxon>Panagrolaimomorpha</taxon>
        <taxon>Strongyloidoidea</taxon>
        <taxon>Strongyloididae</taxon>
        <taxon>Strongyloides</taxon>
    </lineage>
</organism>
<keyword evidence="5" id="KW-0175">Coiled coil</keyword>
<feature type="domain" description="Kinesin motor" evidence="8">
    <location>
        <begin position="6"/>
        <end position="305"/>
    </location>
</feature>
<evidence type="ECO:0000313" key="9">
    <source>
        <dbReference type="EMBL" id="CEF71634.1"/>
    </source>
</evidence>
<dbReference type="OMA" id="VECCYLE"/>
<dbReference type="GO" id="GO:0005524">
    <property type="term" value="F:ATP binding"/>
    <property type="evidence" value="ECO:0007669"/>
    <property type="project" value="UniProtKB-KW"/>
</dbReference>
<comment type="caution">
    <text evidence="7">Lacks conserved residue(s) required for the propagation of feature annotation.</text>
</comment>